<dbReference type="PROSITE" id="PS51808">
    <property type="entry name" value="CHCH"/>
    <property type="match status" value="1"/>
</dbReference>
<accession>A0A9X0CFT1</accession>
<comment type="subcellular location">
    <subcellularLocation>
        <location evidence="1">Mitochondrion</location>
    </subcellularLocation>
</comment>
<dbReference type="Gene3D" id="1.10.287.2900">
    <property type="match status" value="1"/>
</dbReference>
<proteinExistence type="predicted"/>
<keyword evidence="2" id="KW-0813">Transport</keyword>
<keyword evidence="4" id="KW-0560">Oxidoreductase</keyword>
<feature type="domain" description="CHCH" evidence="9">
    <location>
        <begin position="61"/>
        <end position="95"/>
    </location>
</feature>
<keyword evidence="3" id="KW-0653">Protein transport</keyword>
<evidence type="ECO:0000256" key="8">
    <source>
        <dbReference type="ARBA" id="ARBA00023284"/>
    </source>
</evidence>
<protein>
    <submittedName>
        <fullName evidence="10">Mitochondrial intermembrane space import and assembly protein 40</fullName>
    </submittedName>
</protein>
<gene>
    <name evidence="10" type="primary">CHCHD4</name>
    <name evidence="10" type="ORF">OS493_023910</name>
</gene>
<keyword evidence="5" id="KW-0811">Translocation</keyword>
<dbReference type="GO" id="GO:0015035">
    <property type="term" value="F:protein-disulfide reductase activity"/>
    <property type="evidence" value="ECO:0007669"/>
    <property type="project" value="InterPro"/>
</dbReference>
<evidence type="ECO:0000256" key="1">
    <source>
        <dbReference type="ARBA" id="ARBA00004173"/>
    </source>
</evidence>
<dbReference type="PANTHER" id="PTHR21622">
    <property type="entry name" value="COILED-COIL-HELIX-COILED-COIL-HELIX DOMAIN CONTAINING 4"/>
    <property type="match status" value="1"/>
</dbReference>
<dbReference type="PANTHER" id="PTHR21622:SF0">
    <property type="entry name" value="COILED-COIL-HELIX-COILED-COIL-HELIX DOMAIN CONTAINING 4"/>
    <property type="match status" value="1"/>
</dbReference>
<name>A0A9X0CFT1_9CNID</name>
<evidence type="ECO:0000256" key="4">
    <source>
        <dbReference type="ARBA" id="ARBA00023002"/>
    </source>
</evidence>
<keyword evidence="7" id="KW-1015">Disulfide bond</keyword>
<keyword evidence="6" id="KW-0496">Mitochondrion</keyword>
<dbReference type="Pfam" id="PF06747">
    <property type="entry name" value="CHCH"/>
    <property type="match status" value="1"/>
</dbReference>
<dbReference type="OrthoDB" id="7481291at2759"/>
<evidence type="ECO:0000313" key="10">
    <source>
        <dbReference type="EMBL" id="KAJ7328640.1"/>
    </source>
</evidence>
<evidence type="ECO:0000256" key="7">
    <source>
        <dbReference type="ARBA" id="ARBA00023157"/>
    </source>
</evidence>
<dbReference type="AlphaFoldDB" id="A0A9X0CFT1"/>
<dbReference type="InterPro" id="IPR039289">
    <property type="entry name" value="CHCHD4"/>
</dbReference>
<evidence type="ECO:0000256" key="2">
    <source>
        <dbReference type="ARBA" id="ARBA00022448"/>
    </source>
</evidence>
<dbReference type="Proteomes" id="UP001163046">
    <property type="component" value="Unassembled WGS sequence"/>
</dbReference>
<comment type="caution">
    <text evidence="10">The sequence shown here is derived from an EMBL/GenBank/DDBJ whole genome shotgun (WGS) entry which is preliminary data.</text>
</comment>
<dbReference type="EMBL" id="MU827795">
    <property type="protein sequence ID" value="KAJ7328640.1"/>
    <property type="molecule type" value="Genomic_DNA"/>
</dbReference>
<evidence type="ECO:0000256" key="5">
    <source>
        <dbReference type="ARBA" id="ARBA00023010"/>
    </source>
</evidence>
<evidence type="ECO:0000259" key="9">
    <source>
        <dbReference type="Pfam" id="PF06747"/>
    </source>
</evidence>
<evidence type="ECO:0000256" key="6">
    <source>
        <dbReference type="ARBA" id="ARBA00023128"/>
    </source>
</evidence>
<dbReference type="GO" id="GO:0045041">
    <property type="term" value="P:protein import into mitochondrial intermembrane space"/>
    <property type="evidence" value="ECO:0007669"/>
    <property type="project" value="InterPro"/>
</dbReference>
<organism evidence="10 11">
    <name type="scientific">Desmophyllum pertusum</name>
    <dbReference type="NCBI Taxonomy" id="174260"/>
    <lineage>
        <taxon>Eukaryota</taxon>
        <taxon>Metazoa</taxon>
        <taxon>Cnidaria</taxon>
        <taxon>Anthozoa</taxon>
        <taxon>Hexacorallia</taxon>
        <taxon>Scleractinia</taxon>
        <taxon>Caryophylliina</taxon>
        <taxon>Caryophylliidae</taxon>
        <taxon>Desmophyllum</taxon>
    </lineage>
</organism>
<dbReference type="GO" id="GO:0005758">
    <property type="term" value="C:mitochondrial intermembrane space"/>
    <property type="evidence" value="ECO:0007669"/>
    <property type="project" value="TreeGrafter"/>
</dbReference>
<dbReference type="InterPro" id="IPR010625">
    <property type="entry name" value="CHCH"/>
</dbReference>
<evidence type="ECO:0000256" key="3">
    <source>
        <dbReference type="ARBA" id="ARBA00022927"/>
    </source>
</evidence>
<sequence>MSYCREEGKDKLIFVTEEDHTSPSSVRLEEDDEEELEGLIKSNGEINWDCPCLQGMAYGPCGEQFKGAFSCFHYSEVEPKGSDCIPQFRDMQECFVKYPEIYGKDDDELDDDEEDSMNNETETLNTVDGGENIVSSEKMTLLQVTLKMFQLYLRLRPQADHLFSIVDFFSGRLDIVFIIIV</sequence>
<keyword evidence="8" id="KW-0676">Redox-active center</keyword>
<evidence type="ECO:0000313" key="11">
    <source>
        <dbReference type="Proteomes" id="UP001163046"/>
    </source>
</evidence>
<keyword evidence="11" id="KW-1185">Reference proteome</keyword>
<reference evidence="10" key="1">
    <citation type="submission" date="2023-01" db="EMBL/GenBank/DDBJ databases">
        <title>Genome assembly of the deep-sea coral Lophelia pertusa.</title>
        <authorList>
            <person name="Herrera S."/>
            <person name="Cordes E."/>
        </authorList>
    </citation>
    <scope>NUCLEOTIDE SEQUENCE</scope>
    <source>
        <strain evidence="10">USNM1676648</strain>
        <tissue evidence="10">Polyp</tissue>
    </source>
</reference>